<keyword evidence="3" id="KW-1185">Reference proteome</keyword>
<reference evidence="2 3" key="1">
    <citation type="submission" date="2021-06" db="EMBL/GenBank/DDBJ databases">
        <title>New haloarchaea isolates fom saline soil.</title>
        <authorList>
            <person name="Duran-Viseras A."/>
            <person name="Sanchez-Porro C.S."/>
            <person name="Ventosa A."/>
        </authorList>
    </citation>
    <scope>NUCLEOTIDE SEQUENCE [LARGE SCALE GENOMIC DNA]</scope>
    <source>
        <strain evidence="2 3">JCM 183640</strain>
    </source>
</reference>
<feature type="compositionally biased region" description="Acidic residues" evidence="1">
    <location>
        <begin position="148"/>
        <end position="163"/>
    </location>
</feature>
<feature type="compositionally biased region" description="Acidic residues" evidence="1">
    <location>
        <begin position="114"/>
        <end position="141"/>
    </location>
</feature>
<name>A0A8J7Y969_9EURY</name>
<gene>
    <name evidence="2" type="ORF">KTS45_07880</name>
</gene>
<dbReference type="AlphaFoldDB" id="A0A8J7Y969"/>
<dbReference type="RefSeq" id="WP_162317199.1">
    <property type="nucleotide sequence ID" value="NZ_JAHQXF010000001.1"/>
</dbReference>
<comment type="caution">
    <text evidence="2">The sequence shown here is derived from an EMBL/GenBank/DDBJ whole genome shotgun (WGS) entry which is preliminary data.</text>
</comment>
<evidence type="ECO:0000256" key="1">
    <source>
        <dbReference type="SAM" id="MobiDB-lite"/>
    </source>
</evidence>
<evidence type="ECO:0000313" key="3">
    <source>
        <dbReference type="Proteomes" id="UP000766550"/>
    </source>
</evidence>
<feature type="compositionally biased region" description="Basic and acidic residues" evidence="1">
    <location>
        <begin position="103"/>
        <end position="112"/>
    </location>
</feature>
<proteinExistence type="predicted"/>
<feature type="region of interest" description="Disordered" evidence="1">
    <location>
        <begin position="103"/>
        <end position="178"/>
    </location>
</feature>
<organism evidence="2 3">
    <name type="scientific">Haloarcula limicola</name>
    <dbReference type="NCBI Taxonomy" id="1429915"/>
    <lineage>
        <taxon>Archaea</taxon>
        <taxon>Methanobacteriati</taxon>
        <taxon>Methanobacteriota</taxon>
        <taxon>Stenosarchaea group</taxon>
        <taxon>Halobacteria</taxon>
        <taxon>Halobacteriales</taxon>
        <taxon>Haloarculaceae</taxon>
        <taxon>Haloarcula</taxon>
    </lineage>
</organism>
<feature type="compositionally biased region" description="Acidic residues" evidence="1">
    <location>
        <begin position="219"/>
        <end position="240"/>
    </location>
</feature>
<accession>A0A8J7Y969</accession>
<dbReference type="EMBL" id="JAHQXF010000001">
    <property type="protein sequence ID" value="MBV0924123.1"/>
    <property type="molecule type" value="Genomic_DNA"/>
</dbReference>
<feature type="region of interest" description="Disordered" evidence="1">
    <location>
        <begin position="217"/>
        <end position="240"/>
    </location>
</feature>
<protein>
    <submittedName>
        <fullName evidence="2">Uncharacterized protein</fullName>
    </submittedName>
</protein>
<dbReference type="OrthoDB" id="308494at2157"/>
<dbReference type="Proteomes" id="UP000766550">
    <property type="component" value="Unassembled WGS sequence"/>
</dbReference>
<sequence length="240" mass="25168">MSDTSRVADAVTESVAVLTDSLDWVPDELAGDGDEEASPGHAVGARIGGEIGAVLGRSVGELVANGLQEGNSSDDVLGEVREFLVAVFSELLTDADADSALAEIRETARSLPEETADEEGTDEESADEAGEDESSADDESVEAAGSEAADEAEEAEAEADGEDGAGVTSPEELDNLREETLREILDLMSYDELQSIAKKVGVKANLDTETMRERIVEEFTAEEGSDDGEDSTDESGESDE</sequence>
<evidence type="ECO:0000313" key="2">
    <source>
        <dbReference type="EMBL" id="MBV0924123.1"/>
    </source>
</evidence>